<dbReference type="SUPFAM" id="SSF52540">
    <property type="entry name" value="P-loop containing nucleoside triphosphate hydrolases"/>
    <property type="match status" value="1"/>
</dbReference>
<accession>A0ABR8YZV5</accession>
<dbReference type="SMART" id="SM00421">
    <property type="entry name" value="HTH_LUXR"/>
    <property type="match status" value="1"/>
</dbReference>
<dbReference type="Proteomes" id="UP000661894">
    <property type="component" value="Unassembled WGS sequence"/>
</dbReference>
<evidence type="ECO:0000313" key="5">
    <source>
        <dbReference type="EMBL" id="MBD8061617.1"/>
    </source>
</evidence>
<name>A0ABR8YZV5_9MICO</name>
<dbReference type="InterPro" id="IPR000792">
    <property type="entry name" value="Tscrpt_reg_LuxR_C"/>
</dbReference>
<dbReference type="InterPro" id="IPR016032">
    <property type="entry name" value="Sig_transdc_resp-reg_C-effctor"/>
</dbReference>
<keyword evidence="6" id="KW-1185">Reference proteome</keyword>
<dbReference type="InterPro" id="IPR027417">
    <property type="entry name" value="P-loop_NTPase"/>
</dbReference>
<protein>
    <recommendedName>
        <fullName evidence="4">HTH luxR-type domain-containing protein</fullName>
    </recommendedName>
</protein>
<dbReference type="EMBL" id="JACSPO010000001">
    <property type="protein sequence ID" value="MBD8061617.1"/>
    <property type="molecule type" value="Genomic_DNA"/>
</dbReference>
<dbReference type="CDD" id="cd06170">
    <property type="entry name" value="LuxR_C_like"/>
    <property type="match status" value="1"/>
</dbReference>
<evidence type="ECO:0000259" key="4">
    <source>
        <dbReference type="PROSITE" id="PS50043"/>
    </source>
</evidence>
<evidence type="ECO:0000256" key="3">
    <source>
        <dbReference type="ARBA" id="ARBA00023163"/>
    </source>
</evidence>
<feature type="domain" description="HTH luxR-type" evidence="4">
    <location>
        <begin position="768"/>
        <end position="833"/>
    </location>
</feature>
<dbReference type="Gene3D" id="1.10.10.10">
    <property type="entry name" value="Winged helix-like DNA-binding domain superfamily/Winged helix DNA-binding domain"/>
    <property type="match status" value="1"/>
</dbReference>
<evidence type="ECO:0000313" key="6">
    <source>
        <dbReference type="Proteomes" id="UP000661894"/>
    </source>
</evidence>
<gene>
    <name evidence="5" type="ORF">H9624_04670</name>
</gene>
<reference evidence="5 6" key="1">
    <citation type="submission" date="2020-08" db="EMBL/GenBank/DDBJ databases">
        <title>A Genomic Blueprint of the Chicken Gut Microbiome.</title>
        <authorList>
            <person name="Gilroy R."/>
            <person name="Ravi A."/>
            <person name="Getino M."/>
            <person name="Pursley I."/>
            <person name="Horton D.L."/>
            <person name="Alikhan N.-F."/>
            <person name="Baker D."/>
            <person name="Gharbi K."/>
            <person name="Hall N."/>
            <person name="Watson M."/>
            <person name="Adriaenssens E.M."/>
            <person name="Foster-Nyarko E."/>
            <person name="Jarju S."/>
            <person name="Secka A."/>
            <person name="Antonio M."/>
            <person name="Oren A."/>
            <person name="Chaudhuri R."/>
            <person name="La Ragione R.M."/>
            <person name="Hildebrand F."/>
            <person name="Pallen M.J."/>
        </authorList>
    </citation>
    <scope>NUCLEOTIDE SEQUENCE [LARGE SCALE GENOMIC DNA]</scope>
    <source>
        <strain evidence="5 6">Sa1BUA1</strain>
    </source>
</reference>
<dbReference type="SUPFAM" id="SSF46894">
    <property type="entry name" value="C-terminal effector domain of the bipartite response regulators"/>
    <property type="match status" value="1"/>
</dbReference>
<dbReference type="RefSeq" id="WP_307784926.1">
    <property type="nucleotide sequence ID" value="NZ_JACSPO010000001.1"/>
</dbReference>
<dbReference type="InterPro" id="IPR036388">
    <property type="entry name" value="WH-like_DNA-bd_sf"/>
</dbReference>
<dbReference type="PANTHER" id="PTHR43214">
    <property type="entry name" value="TWO-COMPONENT RESPONSE REGULATOR"/>
    <property type="match status" value="1"/>
</dbReference>
<sequence>MPERAHRTRLPRVPSVFCPTPAAEAVIRHLPALVVLRAPRGYGKTSTVAYWLRSGALDDRSVAWLTVPDGTGGDTLWAAVHDALVGAGVASPASVPDLDAVDEALRRLTRRLVLVIDGLHQVADVGVDPELVELAQVHELLHLVVTTRLERPIVSIGPATVDATVLDVPELRLAAEETTLLAGRLGLVLSPEEIDRVIREYAGWPALVRAALLETRRTSDGRLVTDAAAIARYTALIVADQERAEWRDVLTALAVPYPMHPGDLDVLVDDPAQLPLADVIMQSSYTDSRDDGTSSYPHGLRQALLENLRADSPERFRELNRRLGRRRREQRLAGEALTYALRAEAWPLVLGILEDHWAELLVRNPDAVQAAVRAMPRELVASSARLVVARDYVLDRDTAHQAEAALRGGLLTPGSPLPVRSLTTTQRLALRFDGTPSFGAAEILLGRLDSSLADGGDAQHDPDVERAIPELLTQWALSMLHANDGVRAAYGFALACYEAVRLGDSAAAREAAHGTALAMALLGHTRSADAWGTYADGFAATPTRLEAVARPLSRTVLAGMRLARSTWPTVPELAGEHGLAPLLELTRVAAAFADILHGRFEHARVVLQRYATDHGQDQAEVVRASVMALRVDLALAEGRLDRAGALLAGAQDGGAWTHASRARHAFYVGAYAETMRLTDNAATFAGTRPRVGLELLLLHACAAWRTGQRDMAVDDLATAVGLAADTEVLLPFLTVPRTDLEAIAPEGSWARQFLDEPRLVHTDTVFPEPLRAGQLSVAELRVLRELRADVPLAHIGRRLYLSESTVKTHVRRIYRKLGVSDRTHALERARELSLLDD</sequence>
<proteinExistence type="predicted"/>
<dbReference type="InterPro" id="IPR039420">
    <property type="entry name" value="WalR-like"/>
</dbReference>
<dbReference type="PROSITE" id="PS50043">
    <property type="entry name" value="HTH_LUXR_2"/>
    <property type="match status" value="1"/>
</dbReference>
<dbReference type="Pfam" id="PF00196">
    <property type="entry name" value="GerE"/>
    <property type="match status" value="1"/>
</dbReference>
<evidence type="ECO:0000256" key="1">
    <source>
        <dbReference type="ARBA" id="ARBA00023015"/>
    </source>
</evidence>
<comment type="caution">
    <text evidence="5">The sequence shown here is derived from an EMBL/GenBank/DDBJ whole genome shotgun (WGS) entry which is preliminary data.</text>
</comment>
<keyword evidence="3" id="KW-0804">Transcription</keyword>
<keyword evidence="1" id="KW-0805">Transcription regulation</keyword>
<dbReference type="PANTHER" id="PTHR43214:SF24">
    <property type="entry name" value="TRANSCRIPTIONAL REGULATORY PROTEIN NARL-RELATED"/>
    <property type="match status" value="1"/>
</dbReference>
<keyword evidence="2" id="KW-0238">DNA-binding</keyword>
<evidence type="ECO:0000256" key="2">
    <source>
        <dbReference type="ARBA" id="ARBA00023125"/>
    </source>
</evidence>
<organism evidence="5 6">
    <name type="scientific">Oceanitalea stevensii</name>
    <dbReference type="NCBI Taxonomy" id="2763072"/>
    <lineage>
        <taxon>Bacteria</taxon>
        <taxon>Bacillati</taxon>
        <taxon>Actinomycetota</taxon>
        <taxon>Actinomycetes</taxon>
        <taxon>Micrococcales</taxon>
        <taxon>Bogoriellaceae</taxon>
        <taxon>Georgenia</taxon>
    </lineage>
</organism>